<keyword evidence="2" id="KW-0378">Hydrolase</keyword>
<dbReference type="Gene3D" id="3.40.710.10">
    <property type="entry name" value="DD-peptidase/beta-lactamase superfamily"/>
    <property type="match status" value="1"/>
</dbReference>
<dbReference type="InterPro" id="IPR012338">
    <property type="entry name" value="Beta-lactam/transpept-like"/>
</dbReference>
<accession>A0ABT5JXM1</accession>
<evidence type="ECO:0000313" key="2">
    <source>
        <dbReference type="EMBL" id="MDC8756898.1"/>
    </source>
</evidence>
<dbReference type="Pfam" id="PF00144">
    <property type="entry name" value="Beta-lactamase"/>
    <property type="match status" value="1"/>
</dbReference>
<name>A0ABT5JXM1_9BURK</name>
<dbReference type="PANTHER" id="PTHR43283:SF18">
    <property type="match status" value="1"/>
</dbReference>
<evidence type="ECO:0000313" key="3">
    <source>
        <dbReference type="Proteomes" id="UP001221208"/>
    </source>
</evidence>
<keyword evidence="3" id="KW-1185">Reference proteome</keyword>
<protein>
    <submittedName>
        <fullName evidence="2">Serine hydrolase</fullName>
    </submittedName>
</protein>
<dbReference type="SUPFAM" id="SSF56601">
    <property type="entry name" value="beta-lactamase/transpeptidase-like"/>
    <property type="match status" value="1"/>
</dbReference>
<comment type="caution">
    <text evidence="2">The sequence shown here is derived from an EMBL/GenBank/DDBJ whole genome shotgun (WGS) entry which is preliminary data.</text>
</comment>
<dbReference type="Proteomes" id="UP001221208">
    <property type="component" value="Unassembled WGS sequence"/>
</dbReference>
<gene>
    <name evidence="2" type="ORF">OIK44_04765</name>
</gene>
<dbReference type="InterPro" id="IPR050789">
    <property type="entry name" value="Diverse_Enzym_Activities"/>
</dbReference>
<organism evidence="2 3">
    <name type="scientific">Janthinobacterium fluminis</name>
    <dbReference type="NCBI Taxonomy" id="2987524"/>
    <lineage>
        <taxon>Bacteria</taxon>
        <taxon>Pseudomonadati</taxon>
        <taxon>Pseudomonadota</taxon>
        <taxon>Betaproteobacteria</taxon>
        <taxon>Burkholderiales</taxon>
        <taxon>Oxalobacteraceae</taxon>
        <taxon>Janthinobacterium</taxon>
    </lineage>
</organism>
<dbReference type="PANTHER" id="PTHR43283">
    <property type="entry name" value="BETA-LACTAMASE-RELATED"/>
    <property type="match status" value="1"/>
</dbReference>
<feature type="domain" description="Beta-lactamase-related" evidence="1">
    <location>
        <begin position="57"/>
        <end position="349"/>
    </location>
</feature>
<sequence length="387" mass="42352">MQSSLVLELKRFSVFARQFRFMLLMPVVSVFLSGCASSSQIDLTSMTLNEKLKVLASKHHVCAVAIAVIKNRKLDSMDSASGCQLTLNLKSDSIYQAASLSKPVFAYAVLKLVAQGKLELDAPIVKYLPQGYRHQFNPLKVEPSDLVTDPRIQAVTVRMALNHTSGLPNWASGPLSFDSAPGTKWSYSGEGYVLLQRAVEAVTGEPLDRFMASQVFKPLAMENSNFVRNERTAQNLLPGNKANGAPRAEMYFPNPIAAFTLTTTASDYGKFLVAVLNDAQVLEQITTSPVTVDLSLSASWGLGWGLERTQDDLYIWHWGNNPGYRAFVIASVRTGGGFVMLTNSENGLKLAEPITKTILPGEHKLFQLPMLGGDIINMLCNTLSLCL</sequence>
<evidence type="ECO:0000259" key="1">
    <source>
        <dbReference type="Pfam" id="PF00144"/>
    </source>
</evidence>
<dbReference type="RefSeq" id="WP_273669557.1">
    <property type="nucleotide sequence ID" value="NZ_JAQQXR010000001.1"/>
</dbReference>
<reference evidence="2 3" key="1">
    <citation type="submission" date="2022-10" db="EMBL/GenBank/DDBJ databases">
        <title>Janthinobacterium sp. hw3 Genome sequencing.</title>
        <authorList>
            <person name="Park S."/>
        </authorList>
    </citation>
    <scope>NUCLEOTIDE SEQUENCE [LARGE SCALE GENOMIC DNA]</scope>
    <source>
        <strain evidence="3">hw3</strain>
    </source>
</reference>
<dbReference type="InterPro" id="IPR001466">
    <property type="entry name" value="Beta-lactam-related"/>
</dbReference>
<dbReference type="EMBL" id="JAQQXR010000001">
    <property type="protein sequence ID" value="MDC8756898.1"/>
    <property type="molecule type" value="Genomic_DNA"/>
</dbReference>
<proteinExistence type="predicted"/>
<dbReference type="GO" id="GO:0016787">
    <property type="term" value="F:hydrolase activity"/>
    <property type="evidence" value="ECO:0007669"/>
    <property type="project" value="UniProtKB-KW"/>
</dbReference>